<name>A0A6L9Q898_9ACTN</name>
<dbReference type="SUPFAM" id="SSF103473">
    <property type="entry name" value="MFS general substrate transporter"/>
    <property type="match status" value="1"/>
</dbReference>
<dbReference type="GO" id="GO:0022857">
    <property type="term" value="F:transmembrane transporter activity"/>
    <property type="evidence" value="ECO:0007669"/>
    <property type="project" value="InterPro"/>
</dbReference>
<feature type="transmembrane region" description="Helical" evidence="7">
    <location>
        <begin position="57"/>
        <end position="75"/>
    </location>
</feature>
<dbReference type="PANTHER" id="PTHR42718:SF46">
    <property type="entry name" value="BLR6921 PROTEIN"/>
    <property type="match status" value="1"/>
</dbReference>
<gene>
    <name evidence="9" type="ORF">G3I70_03975</name>
</gene>
<feature type="domain" description="Major facilitator superfamily (MFS) profile" evidence="8">
    <location>
        <begin position="1"/>
        <end position="79"/>
    </location>
</feature>
<dbReference type="PANTHER" id="PTHR42718">
    <property type="entry name" value="MAJOR FACILITATOR SUPERFAMILY MULTIDRUG TRANSPORTER MFSC"/>
    <property type="match status" value="1"/>
</dbReference>
<evidence type="ECO:0000256" key="3">
    <source>
        <dbReference type="ARBA" id="ARBA00022475"/>
    </source>
</evidence>
<keyword evidence="6 7" id="KW-0472">Membrane</keyword>
<keyword evidence="4 7" id="KW-0812">Transmembrane</keyword>
<dbReference type="Gene3D" id="1.20.1720.10">
    <property type="entry name" value="Multidrug resistance protein D"/>
    <property type="match status" value="1"/>
</dbReference>
<dbReference type="PROSITE" id="PS50850">
    <property type="entry name" value="MFS"/>
    <property type="match status" value="1"/>
</dbReference>
<dbReference type="Proteomes" id="UP000475532">
    <property type="component" value="Unassembled WGS sequence"/>
</dbReference>
<accession>A0A6L9Q898</accession>
<evidence type="ECO:0000256" key="4">
    <source>
        <dbReference type="ARBA" id="ARBA00022692"/>
    </source>
</evidence>
<dbReference type="InterPro" id="IPR036259">
    <property type="entry name" value="MFS_trans_sf"/>
</dbReference>
<evidence type="ECO:0000256" key="1">
    <source>
        <dbReference type="ARBA" id="ARBA00004651"/>
    </source>
</evidence>
<sequence length="79" mass="8036">MIGLDTSVVTIALPEVQRGLGLSTGGLAWIQNAYMLAFGGLLLLGGRAGDVFGRRRTFAAGIALFTAASLLGGLADAGW</sequence>
<organism evidence="9 10">
    <name type="scientific">Actinomadura bangladeshensis</name>
    <dbReference type="NCBI Taxonomy" id="453573"/>
    <lineage>
        <taxon>Bacteria</taxon>
        <taxon>Bacillati</taxon>
        <taxon>Actinomycetota</taxon>
        <taxon>Actinomycetes</taxon>
        <taxon>Streptosporangiales</taxon>
        <taxon>Thermomonosporaceae</taxon>
        <taxon>Actinomadura</taxon>
    </lineage>
</organism>
<comment type="subcellular location">
    <subcellularLocation>
        <location evidence="1">Cell membrane</location>
        <topology evidence="1">Multi-pass membrane protein</topology>
    </subcellularLocation>
</comment>
<feature type="transmembrane region" description="Helical" evidence="7">
    <location>
        <begin position="26"/>
        <end position="45"/>
    </location>
</feature>
<evidence type="ECO:0000313" key="10">
    <source>
        <dbReference type="Proteomes" id="UP000475532"/>
    </source>
</evidence>
<evidence type="ECO:0000256" key="2">
    <source>
        <dbReference type="ARBA" id="ARBA00022448"/>
    </source>
</evidence>
<dbReference type="AlphaFoldDB" id="A0A6L9Q898"/>
<dbReference type="Pfam" id="PF07690">
    <property type="entry name" value="MFS_1"/>
    <property type="match status" value="1"/>
</dbReference>
<evidence type="ECO:0000259" key="8">
    <source>
        <dbReference type="PROSITE" id="PS50850"/>
    </source>
</evidence>
<dbReference type="GO" id="GO:0005886">
    <property type="term" value="C:plasma membrane"/>
    <property type="evidence" value="ECO:0007669"/>
    <property type="project" value="UniProtKB-SubCell"/>
</dbReference>
<evidence type="ECO:0000256" key="7">
    <source>
        <dbReference type="SAM" id="Phobius"/>
    </source>
</evidence>
<dbReference type="InterPro" id="IPR020846">
    <property type="entry name" value="MFS_dom"/>
</dbReference>
<feature type="non-terminal residue" evidence="9">
    <location>
        <position position="79"/>
    </location>
</feature>
<dbReference type="EMBL" id="JAAGLI010000095">
    <property type="protein sequence ID" value="NEA21659.1"/>
    <property type="molecule type" value="Genomic_DNA"/>
</dbReference>
<comment type="caution">
    <text evidence="9">The sequence shown here is derived from an EMBL/GenBank/DDBJ whole genome shotgun (WGS) entry which is preliminary data.</text>
</comment>
<keyword evidence="5 7" id="KW-1133">Transmembrane helix</keyword>
<evidence type="ECO:0000256" key="6">
    <source>
        <dbReference type="ARBA" id="ARBA00023136"/>
    </source>
</evidence>
<evidence type="ECO:0000256" key="5">
    <source>
        <dbReference type="ARBA" id="ARBA00022989"/>
    </source>
</evidence>
<proteinExistence type="predicted"/>
<protein>
    <submittedName>
        <fullName evidence="9">MFS transporter</fullName>
    </submittedName>
</protein>
<keyword evidence="3" id="KW-1003">Cell membrane</keyword>
<keyword evidence="2" id="KW-0813">Transport</keyword>
<reference evidence="9 10" key="1">
    <citation type="submission" date="2020-01" db="EMBL/GenBank/DDBJ databases">
        <title>Insect and environment-associated Actinomycetes.</title>
        <authorList>
            <person name="Currrie C."/>
            <person name="Chevrette M."/>
            <person name="Carlson C."/>
            <person name="Stubbendieck R."/>
            <person name="Wendt-Pienkowski E."/>
        </authorList>
    </citation>
    <scope>NUCLEOTIDE SEQUENCE [LARGE SCALE GENOMIC DNA]</scope>
    <source>
        <strain evidence="9 10">SID10258</strain>
    </source>
</reference>
<dbReference type="InterPro" id="IPR011701">
    <property type="entry name" value="MFS"/>
</dbReference>
<evidence type="ECO:0000313" key="9">
    <source>
        <dbReference type="EMBL" id="NEA21659.1"/>
    </source>
</evidence>